<dbReference type="GO" id="GO:0042744">
    <property type="term" value="P:hydrogen peroxide catabolic process"/>
    <property type="evidence" value="ECO:0007669"/>
    <property type="project" value="TreeGrafter"/>
</dbReference>
<feature type="binding site" evidence="9">
    <location>
        <position position="326"/>
    </location>
    <ligand>
        <name>Ca(2+)</name>
        <dbReference type="ChEBI" id="CHEBI:29108"/>
        <label>1</label>
    </ligand>
</feature>
<feature type="disulfide bond" evidence="11">
    <location>
        <begin position="293"/>
        <end position="377"/>
    </location>
</feature>
<evidence type="ECO:0000256" key="4">
    <source>
        <dbReference type="ARBA" id="ARBA00022723"/>
    </source>
</evidence>
<evidence type="ECO:0000256" key="7">
    <source>
        <dbReference type="ARBA" id="ARBA00023180"/>
    </source>
</evidence>
<keyword evidence="18" id="KW-1185">Reference proteome</keyword>
<dbReference type="InterPro" id="IPR011598">
    <property type="entry name" value="bHLH_dom"/>
</dbReference>
<dbReference type="PROSITE" id="PS50873">
    <property type="entry name" value="PEROXIDASE_4"/>
    <property type="match status" value="1"/>
</dbReference>
<dbReference type="EMBL" id="LT853692">
    <property type="protein sequence ID" value="SMQ46199.1"/>
    <property type="molecule type" value="Genomic_DNA"/>
</dbReference>
<evidence type="ECO:0000256" key="5">
    <source>
        <dbReference type="ARBA" id="ARBA00023002"/>
    </source>
</evidence>
<feature type="binding site" description="axial binding residue" evidence="9">
    <location>
        <position position="432"/>
    </location>
    <ligand>
        <name>heme b</name>
        <dbReference type="ChEBI" id="CHEBI:60344"/>
    </ligand>
    <ligandPart>
        <name>Fe</name>
        <dbReference type="ChEBI" id="CHEBI:18248"/>
    </ligandPart>
</feature>
<comment type="similarity">
    <text evidence="1 12">Belongs to the peroxidase family. Ligninase subfamily.</text>
</comment>
<dbReference type="Proteomes" id="UP000215127">
    <property type="component" value="Chromosome 1"/>
</dbReference>
<keyword evidence="9 12" id="KW-0106">Calcium</keyword>
<feature type="compositionally biased region" description="Pro residues" evidence="14">
    <location>
        <begin position="109"/>
        <end position="121"/>
    </location>
</feature>
<keyword evidence="5 12" id="KW-0560">Oxidoreductase</keyword>
<evidence type="ECO:0000256" key="14">
    <source>
        <dbReference type="SAM" id="MobiDB-lite"/>
    </source>
</evidence>
<feature type="compositionally biased region" description="Low complexity" evidence="14">
    <location>
        <begin position="89"/>
        <end position="108"/>
    </location>
</feature>
<feature type="domain" description="Plant heme peroxidase family profile" evidence="15">
    <location>
        <begin position="295"/>
        <end position="433"/>
    </location>
</feature>
<organism evidence="17 18">
    <name type="scientific">Zymoseptoria tritici (strain ST99CH_3D7)</name>
    <dbReference type="NCBI Taxonomy" id="1276538"/>
    <lineage>
        <taxon>Eukaryota</taxon>
        <taxon>Fungi</taxon>
        <taxon>Dikarya</taxon>
        <taxon>Ascomycota</taxon>
        <taxon>Pezizomycotina</taxon>
        <taxon>Dothideomycetes</taxon>
        <taxon>Dothideomycetidae</taxon>
        <taxon>Mycosphaerellales</taxon>
        <taxon>Mycosphaerellaceae</taxon>
        <taxon>Zymoseptoria</taxon>
    </lineage>
</organism>
<feature type="region of interest" description="Disordered" evidence="14">
    <location>
        <begin position="48"/>
        <end position="123"/>
    </location>
</feature>
<dbReference type="PROSITE" id="PS50888">
    <property type="entry name" value="BHLH"/>
    <property type="match status" value="1"/>
</dbReference>
<dbReference type="GO" id="GO:0046983">
    <property type="term" value="F:protein dimerization activity"/>
    <property type="evidence" value="ECO:0007669"/>
    <property type="project" value="InterPro"/>
</dbReference>
<keyword evidence="7" id="KW-0325">Glycoprotein</keyword>
<accession>A0A1X7RFK5</accession>
<evidence type="ECO:0000256" key="9">
    <source>
        <dbReference type="PIRSR" id="PIRSR601621-2"/>
    </source>
</evidence>
<dbReference type="Gene3D" id="1.10.420.10">
    <property type="entry name" value="Peroxidase, domain 2"/>
    <property type="match status" value="1"/>
</dbReference>
<dbReference type="GO" id="GO:0034599">
    <property type="term" value="P:cellular response to oxidative stress"/>
    <property type="evidence" value="ECO:0007669"/>
    <property type="project" value="InterPro"/>
</dbReference>
<dbReference type="InterPro" id="IPR044831">
    <property type="entry name" value="Ccp1-like"/>
</dbReference>
<dbReference type="PRINTS" id="PR00458">
    <property type="entry name" value="PEROXIDASE"/>
</dbReference>
<dbReference type="GO" id="GO:0000302">
    <property type="term" value="P:response to reactive oxygen species"/>
    <property type="evidence" value="ECO:0007669"/>
    <property type="project" value="TreeGrafter"/>
</dbReference>
<feature type="binding site" evidence="9">
    <location>
        <position position="328"/>
    </location>
    <ligand>
        <name>Ca(2+)</name>
        <dbReference type="ChEBI" id="CHEBI:29108"/>
        <label>1</label>
    </ligand>
</feature>
<evidence type="ECO:0000256" key="6">
    <source>
        <dbReference type="ARBA" id="ARBA00023004"/>
    </source>
</evidence>
<dbReference type="InterPro" id="IPR010255">
    <property type="entry name" value="Haem_peroxidase_sf"/>
</dbReference>
<evidence type="ECO:0000256" key="8">
    <source>
        <dbReference type="PIRSR" id="PIRSR601621-1"/>
    </source>
</evidence>
<keyword evidence="2 12" id="KW-0575">Peroxidase</keyword>
<evidence type="ECO:0000313" key="17">
    <source>
        <dbReference type="EMBL" id="SMQ46199.1"/>
    </source>
</evidence>
<dbReference type="InterPro" id="IPR019794">
    <property type="entry name" value="Peroxidases_AS"/>
</dbReference>
<keyword evidence="4 9" id="KW-0479">Metal-binding</keyword>
<keyword evidence="11" id="KW-1015">Disulfide bond</keyword>
<keyword evidence="13" id="KW-0175">Coiled coil</keyword>
<proteinExistence type="inferred from homology"/>
<feature type="binding site" evidence="9">
    <location>
        <position position="457"/>
    </location>
    <ligand>
        <name>Ca(2+)</name>
        <dbReference type="ChEBI" id="CHEBI:29108"/>
        <label>2</label>
    </ligand>
</feature>
<feature type="binding site" evidence="9">
    <location>
        <position position="450"/>
    </location>
    <ligand>
        <name>Ca(2+)</name>
        <dbReference type="ChEBI" id="CHEBI:29108"/>
        <label>2</label>
    </ligand>
</feature>
<feature type="binding site" evidence="9">
    <location>
        <position position="452"/>
    </location>
    <ligand>
        <name>Ca(2+)</name>
        <dbReference type="ChEBI" id="CHEBI:29108"/>
        <label>2</label>
    </ligand>
</feature>
<dbReference type="Gene3D" id="4.10.280.10">
    <property type="entry name" value="Helix-loop-helix DNA-binding domain"/>
    <property type="match status" value="1"/>
</dbReference>
<feature type="active site" description="Proton acceptor" evidence="8">
    <location>
        <position position="306"/>
    </location>
</feature>
<dbReference type="InterPro" id="IPR002016">
    <property type="entry name" value="Haem_peroxidase"/>
</dbReference>
<dbReference type="Pfam" id="PF00010">
    <property type="entry name" value="HLH"/>
    <property type="match status" value="1"/>
</dbReference>
<dbReference type="GO" id="GO:0020037">
    <property type="term" value="F:heme binding"/>
    <property type="evidence" value="ECO:0007669"/>
    <property type="project" value="UniProtKB-UniRule"/>
</dbReference>
<feature type="binding site" evidence="9">
    <location>
        <position position="433"/>
    </location>
    <ligand>
        <name>Ca(2+)</name>
        <dbReference type="ChEBI" id="CHEBI:29108"/>
        <label>2</label>
    </ligand>
</feature>
<dbReference type="Pfam" id="PF00141">
    <property type="entry name" value="peroxidase"/>
    <property type="match status" value="1"/>
</dbReference>
<dbReference type="SUPFAM" id="SSF47459">
    <property type="entry name" value="HLH, helix-loop-helix DNA-binding domain"/>
    <property type="match status" value="1"/>
</dbReference>
<dbReference type="PRINTS" id="PR00462">
    <property type="entry name" value="LIGNINASE"/>
</dbReference>
<dbReference type="PANTHER" id="PTHR31356">
    <property type="entry name" value="THYLAKOID LUMENAL 29 KDA PROTEIN, CHLOROPLASTIC-RELATED"/>
    <property type="match status" value="1"/>
</dbReference>
<gene>
    <name evidence="17" type="ORF">ZT3D7_G1344</name>
</gene>
<name>A0A1X7RFK5_ZYMT9</name>
<feature type="coiled-coil region" evidence="13">
    <location>
        <begin position="182"/>
        <end position="219"/>
    </location>
</feature>
<evidence type="ECO:0000259" key="15">
    <source>
        <dbReference type="PROSITE" id="PS50873"/>
    </source>
</evidence>
<dbReference type="GO" id="GO:0046872">
    <property type="term" value="F:metal ion binding"/>
    <property type="evidence" value="ECO:0007669"/>
    <property type="project" value="UniProtKB-UniRule"/>
</dbReference>
<feature type="site" description="Transition state stabilizer" evidence="10">
    <location>
        <position position="302"/>
    </location>
</feature>
<dbReference type="SUPFAM" id="SSF48113">
    <property type="entry name" value="Heme-dependent peroxidases"/>
    <property type="match status" value="1"/>
</dbReference>
<keyword evidence="6 9" id="KW-0408">Iron</keyword>
<dbReference type="PROSITE" id="PS00436">
    <property type="entry name" value="PEROXIDASE_2"/>
    <property type="match status" value="1"/>
</dbReference>
<evidence type="ECO:0000259" key="16">
    <source>
        <dbReference type="PROSITE" id="PS50888"/>
    </source>
</evidence>
<dbReference type="SMART" id="SM00353">
    <property type="entry name" value="HLH"/>
    <property type="match status" value="1"/>
</dbReference>
<sequence length="536" mass="59153">MTQPLSSTYEMASDYFPPMQYLSGNAPSDYISSLDSICPVISMSSTTNNNPNLRFYRTDSYDGTAERRSSDSEDSLGGNNNDFADTSVHFPSTISTFSTSPSHHGLSISPPPKSPLRPPSRPYRRIPHAAVERRYRDNLNTSISTLRLTLPSLKDACNTTVGPSDHEDAALASRGPSKAVIISTATAYIKELQREQRKAESQIEQLKEQMADLQNLLQSRGHHQEIRAVTPLYNTRLIGNLVNGATTPVGKSVSNILLGNEKAESEPNGYRAPGPLNSKRCRADTCCVCHLQCNNVARAAIRLDFHDAGPWSSELAAQGQDFGGADGSIVLSGSEIGRKEDRGLERMPAQMKQWQRTFNVSMADLIQFGAIHAVVTCPLGSRIRFFAGRKDSRVPAVEGLLPSVTAPADELISLFRAKTIEPHELAALLGAHSTSIQRFVDPALAGRPQDSTPMIWDVKYYNETIQERPRRIFRLQTDVALAANPSMKDEWMDFIDPVDGQDHWNSDYATAYTRLSLLGVNNINQMTECSQRRIAI</sequence>
<reference evidence="17 18" key="1">
    <citation type="submission" date="2016-06" db="EMBL/GenBank/DDBJ databases">
        <authorList>
            <person name="Kjaerup R.B."/>
            <person name="Dalgaard T.S."/>
            <person name="Juul-Madsen H.R."/>
        </authorList>
    </citation>
    <scope>NUCLEOTIDE SEQUENCE [LARGE SCALE GENOMIC DNA]</scope>
</reference>
<dbReference type="STRING" id="1276538.A0A1X7RFK5"/>
<evidence type="ECO:0000256" key="13">
    <source>
        <dbReference type="SAM" id="Coils"/>
    </source>
</evidence>
<dbReference type="Gene3D" id="1.10.520.10">
    <property type="match status" value="1"/>
</dbReference>
<evidence type="ECO:0000256" key="3">
    <source>
        <dbReference type="ARBA" id="ARBA00022617"/>
    </source>
</evidence>
<dbReference type="InterPro" id="IPR001621">
    <property type="entry name" value="Ligninase"/>
</dbReference>
<feature type="domain" description="BHLH" evidence="16">
    <location>
        <begin position="123"/>
        <end position="192"/>
    </location>
</feature>
<dbReference type="AlphaFoldDB" id="A0A1X7RFK5"/>
<dbReference type="GO" id="GO:0004601">
    <property type="term" value="F:peroxidase activity"/>
    <property type="evidence" value="ECO:0007669"/>
    <property type="project" value="UniProtKB-KW"/>
</dbReference>
<keyword evidence="3 9" id="KW-0349">Heme</keyword>
<dbReference type="InterPro" id="IPR036638">
    <property type="entry name" value="HLH_DNA-bd_sf"/>
</dbReference>
<feature type="binding site" evidence="9">
    <location>
        <position position="307"/>
    </location>
    <ligand>
        <name>Ca(2+)</name>
        <dbReference type="ChEBI" id="CHEBI:29108"/>
        <label>1</label>
    </ligand>
</feature>
<evidence type="ECO:0000256" key="10">
    <source>
        <dbReference type="PIRSR" id="PIRSR601621-3"/>
    </source>
</evidence>
<feature type="compositionally biased region" description="Basic and acidic residues" evidence="14">
    <location>
        <begin position="56"/>
        <end position="71"/>
    </location>
</feature>
<evidence type="ECO:0000256" key="11">
    <source>
        <dbReference type="PIRSR" id="PIRSR601621-4"/>
    </source>
</evidence>
<comment type="cofactor">
    <cofactor evidence="9">
        <name>heme b</name>
        <dbReference type="ChEBI" id="CHEBI:60344"/>
    </cofactor>
    <text evidence="9">Binds 1 heme b (iron(II)-protoporphyrin IX) group per subunit.</text>
</comment>
<evidence type="ECO:0000256" key="2">
    <source>
        <dbReference type="ARBA" id="ARBA00022559"/>
    </source>
</evidence>
<dbReference type="PANTHER" id="PTHR31356:SF66">
    <property type="entry name" value="CATALASE-PEROXIDASE"/>
    <property type="match status" value="1"/>
</dbReference>
<dbReference type="CDD" id="cd11395">
    <property type="entry name" value="bHLHzip_SREBP_like"/>
    <property type="match status" value="1"/>
</dbReference>
<protein>
    <recommendedName>
        <fullName evidence="12">Peroxidase</fullName>
        <ecNumber evidence="12">1.11.1.-</ecNumber>
    </recommendedName>
</protein>
<evidence type="ECO:0000256" key="12">
    <source>
        <dbReference type="RuleBase" id="RU363051"/>
    </source>
</evidence>
<comment type="cofactor">
    <cofactor evidence="9 12">
        <name>Ca(2+)</name>
        <dbReference type="ChEBI" id="CHEBI:29108"/>
    </cofactor>
    <text evidence="9 12">Binds 2 calcium ions per subunit.</text>
</comment>
<dbReference type="EC" id="1.11.1.-" evidence="12"/>
<evidence type="ECO:0000313" key="18">
    <source>
        <dbReference type="Proteomes" id="UP000215127"/>
    </source>
</evidence>
<evidence type="ECO:0000256" key="1">
    <source>
        <dbReference type="ARBA" id="ARBA00006089"/>
    </source>
</evidence>